<sequence length="83" mass="9173">MNQPLTRPKQESALPAKNLIARANCSDVVEQADALPFWQQDYTQLSAGSFRGSVDSVSMPNLQVFRESMNRAVDEQAYAPQGT</sequence>
<proteinExistence type="predicted"/>
<dbReference type="STRING" id="35814.BBB42_00720"/>
<dbReference type="GeneID" id="93121659"/>
<reference evidence="1 2" key="1">
    <citation type="submission" date="2014-03" db="EMBL/GenBank/DDBJ databases">
        <title>Genome sequence of Bordetella holmseii.</title>
        <authorList>
            <person name="Harvill E."/>
            <person name="Goodfield L.L."/>
            <person name="Ivanov Y."/>
            <person name="Meyer J.A."/>
            <person name="Newth C."/>
            <person name="Cassiday P."/>
            <person name="Tondella M.L."/>
            <person name="Liao P."/>
            <person name="Zimmerman J."/>
            <person name="Meert K."/>
            <person name="Wessel D."/>
            <person name="Berger J."/>
            <person name="Dean J.M."/>
            <person name="Holubkov R."/>
            <person name="Burr J."/>
            <person name="Liu T."/>
            <person name="Brinkac L.M."/>
            <person name="Sanka R."/>
            <person name="Kim M."/>
            <person name="Losada L."/>
        </authorList>
    </citation>
    <scope>NUCLEOTIDE SEQUENCE [LARGE SCALE GENOMIC DNA]</scope>
    <source>
        <strain evidence="1 2">CDC-H585-BH</strain>
    </source>
</reference>
<evidence type="ECO:0000313" key="1">
    <source>
        <dbReference type="EMBL" id="KAK99599.1"/>
    </source>
</evidence>
<comment type="caution">
    <text evidence="1">The sequence shown here is derived from an EMBL/GenBank/DDBJ whole genome shotgun (WGS) entry which is preliminary data.</text>
</comment>
<dbReference type="EMBL" id="JFZZ01000009">
    <property type="protein sequence ID" value="KAK99599.1"/>
    <property type="molecule type" value="Genomic_DNA"/>
</dbReference>
<evidence type="ECO:0000313" key="2">
    <source>
        <dbReference type="Proteomes" id="UP000026682"/>
    </source>
</evidence>
<name>A0A158M9E2_9BORD</name>
<gene>
    <name evidence="1" type="ORF">L497_3201</name>
</gene>
<dbReference type="RefSeq" id="WP_017685842.1">
    <property type="nucleotide sequence ID" value="NZ_JFZZ01000009.1"/>
</dbReference>
<accession>A0A158M9E2</accession>
<protein>
    <submittedName>
        <fullName evidence="1">Uncharacterized protein</fullName>
    </submittedName>
</protein>
<organism evidence="1 2">
    <name type="scientific">Bordetella holmesii CDC-H585-BH</name>
    <dbReference type="NCBI Taxonomy" id="1331206"/>
    <lineage>
        <taxon>Bacteria</taxon>
        <taxon>Pseudomonadati</taxon>
        <taxon>Pseudomonadota</taxon>
        <taxon>Betaproteobacteria</taxon>
        <taxon>Burkholderiales</taxon>
        <taxon>Alcaligenaceae</taxon>
        <taxon>Bordetella</taxon>
    </lineage>
</organism>
<dbReference type="AlphaFoldDB" id="A0A158M9E2"/>
<dbReference type="Proteomes" id="UP000026682">
    <property type="component" value="Unassembled WGS sequence"/>
</dbReference>